<dbReference type="InterPro" id="IPR005553">
    <property type="entry name" value="CLAG"/>
</dbReference>
<evidence type="ECO:0000256" key="1">
    <source>
        <dbReference type="SAM" id="MobiDB-lite"/>
    </source>
</evidence>
<keyword evidence="4" id="KW-1185">Reference proteome</keyword>
<accession>A0AAD8LNY7</accession>
<evidence type="ECO:0000256" key="2">
    <source>
        <dbReference type="SAM" id="SignalP"/>
    </source>
</evidence>
<feature type="chain" id="PRO_5042068116" description="Rhoptry neck protein 2" evidence="2">
    <location>
        <begin position="31"/>
        <end position="1401"/>
    </location>
</feature>
<keyword evidence="2" id="KW-0732">Signal</keyword>
<gene>
    <name evidence="3" type="ORF">BgAZ_304760</name>
</gene>
<evidence type="ECO:0008006" key="5">
    <source>
        <dbReference type="Google" id="ProtNLM"/>
    </source>
</evidence>
<evidence type="ECO:0000313" key="3">
    <source>
        <dbReference type="EMBL" id="KAK1442958.1"/>
    </source>
</evidence>
<feature type="region of interest" description="Disordered" evidence="1">
    <location>
        <begin position="287"/>
        <end position="320"/>
    </location>
</feature>
<organism evidence="3 4">
    <name type="scientific">Babesia gibsoni</name>
    <dbReference type="NCBI Taxonomy" id="33632"/>
    <lineage>
        <taxon>Eukaryota</taxon>
        <taxon>Sar</taxon>
        <taxon>Alveolata</taxon>
        <taxon>Apicomplexa</taxon>
        <taxon>Aconoidasida</taxon>
        <taxon>Piroplasmida</taxon>
        <taxon>Babesiidae</taxon>
        <taxon>Babesia</taxon>
    </lineage>
</organism>
<feature type="compositionally biased region" description="Low complexity" evidence="1">
    <location>
        <begin position="81"/>
        <end position="90"/>
    </location>
</feature>
<comment type="caution">
    <text evidence="3">The sequence shown here is derived from an EMBL/GenBank/DDBJ whole genome shotgun (WGS) entry which is preliminary data.</text>
</comment>
<dbReference type="Proteomes" id="UP001230268">
    <property type="component" value="Unassembled WGS sequence"/>
</dbReference>
<protein>
    <recommendedName>
        <fullName evidence="5">Rhoptry neck protein 2</fullName>
    </recommendedName>
</protein>
<evidence type="ECO:0000313" key="4">
    <source>
        <dbReference type="Proteomes" id="UP001230268"/>
    </source>
</evidence>
<feature type="signal peptide" evidence="2">
    <location>
        <begin position="1"/>
        <end position="30"/>
    </location>
</feature>
<name>A0AAD8LNY7_BABGI</name>
<sequence length="1401" mass="157299">MRLHSSYAQLCALFTALCAFLTLQKCDVYAFENLKEHANGSFTFPPSPVDQEAIAKMKLLDAINRQRANAKKGKDQEGEGETAAAEPAGGKSPKGDDSLGAIFQSTIPKDDAAPAAGRRRKSQSHAEPGNRHRRDSTSDSDGEGETMGDVTTMTDNVTDQFADFYSQDDQMGQGGINGDGDNMAALEQSIGVEVFGKAFLESLDPSVRRSLLSQAPNTYVATYMRYAQRLQNLETQSFKKTVRLVETKNDSLGFIDFSEKRSGNLLPEVNKEALKMAGVTSMLELGHTPRVRPGMPNTTPKTVPAGIVRKPPTRVEGKDTPVLQKPWTENTKVLEALTVKVIYLLGGDTQTADDGQRLKNMAEALGYKGNHDTDGKKKKKRFASKRPFAVDVGMEMFTVCGNNPFLLGHLAVNMLAYNEFESFFVKQSGRPFYTWLDLLKSGSIDMLDSMCGTKRGSKYKKNSTGKLVTNKNRAGVRDPTLKPDSVFLCNLLEVLMISINNAMNSMGVLLAKYGMPYEPNIGLVENGDRMQLALCSDPRDGAVTIRCDFKSSLLAKHKTYEGMSKTESTELYRRLHEAFDLFKLFSDLASDDGIPQTWMKILSDPRRYESVFEHALKYDGRKFSGKSKSWLNGYTNNEISVLGEIDASGNIHEDVVFETLRNKERMRRDGRGLLRPFMYMSSTGIKHWVNKNMAMLQERFGFSPSVILSGELAPYFRQVYMSTSSGLSHIFLYYMLTTSAPGNHLLGQMKSFRGGNLIYNIVESSSMFIPKSLKRGLKWLLRGGLGREYKREKSKHALLKLLPTELLKKAIGAITFVTHSLADIQINQNAEIWGNGLLSGTDRQRMHFQRGGYVNHVDDIIRKWSDEGYTDAMASKIRNGEDLTKEDLDNANIHKILHHESLKWDKNLNSVILEGYIRFLKLPSISVLEGKNSLLYEVVNDSKANLEQNLQETVFFGRVIPPPVYNNKLKRALQRAAKVGKMLFNKSLQNVEHAVWFGVKFNYQHIIEVVEELNKISTLLSSTESYSLQEAFGHIIDDALAVVSNQEFRIPQDAQENIGIPAINPLYTRMSPEERKVEFQQGMCGQHCGAIWRALLAFTMNTMRSPASIKTFERTLSKKKSLKDMEKPEFVNSLRFILKGDAMMHMYDSMLPKKMKKELRAIKYGKAFYFANVMKLASRLLDLMNYKYTSHMLYIQAPYFGNFVVQWDREREKSKSKAIFSYLSLGAMATYSIMQCAEITQHASEVGLGPVQKCFTMLKPPKVHCVAQEVQSVATSALSVGVQDTLSVTVMAVIGPYIFLPMAVRASWQILKHHFKIIHRLDLAVSATFRRMWNKITSTSIAGKVTEWFAKRKEHRKNIEAEGELAMKAGKAADDADILGGNAIYDELLRDEDNSSYTTIG</sequence>
<dbReference type="GO" id="GO:0020035">
    <property type="term" value="P:adhesion of symbiont to microvasculature"/>
    <property type="evidence" value="ECO:0007669"/>
    <property type="project" value="InterPro"/>
</dbReference>
<feature type="region of interest" description="Disordered" evidence="1">
    <location>
        <begin position="67"/>
        <end position="151"/>
    </location>
</feature>
<reference evidence="3" key="1">
    <citation type="submission" date="2023-08" db="EMBL/GenBank/DDBJ databases">
        <title>Draft sequence of the Babesia gibsoni genome.</title>
        <authorList>
            <person name="Yamagishi J.Y."/>
            <person name="Xuan X.X."/>
        </authorList>
    </citation>
    <scope>NUCLEOTIDE SEQUENCE</scope>
    <source>
        <strain evidence="3">Azabu</strain>
    </source>
</reference>
<proteinExistence type="predicted"/>
<dbReference type="EMBL" id="JAVEPI010000003">
    <property type="protein sequence ID" value="KAK1442958.1"/>
    <property type="molecule type" value="Genomic_DNA"/>
</dbReference>
<dbReference type="Pfam" id="PF03805">
    <property type="entry name" value="CLAG"/>
    <property type="match status" value="1"/>
</dbReference>